<dbReference type="EMBL" id="GG738848">
    <property type="protein sequence ID" value="EFC49167.1"/>
    <property type="molecule type" value="Genomic_DNA"/>
</dbReference>
<dbReference type="AlphaFoldDB" id="D2V1I0"/>
<dbReference type="Proteomes" id="UP000006671">
    <property type="component" value="Unassembled WGS sequence"/>
</dbReference>
<name>D2V1I0_NAEGR</name>
<dbReference type="VEuPathDB" id="AmoebaDB:NAEGRDRAFT_78142"/>
<evidence type="ECO:0000313" key="3">
    <source>
        <dbReference type="EMBL" id="EFC49167.1"/>
    </source>
</evidence>
<protein>
    <recommendedName>
        <fullName evidence="5">RGS domain-containing protein</fullName>
    </recommendedName>
</protein>
<keyword evidence="4" id="KW-1185">Reference proteome</keyword>
<dbReference type="RefSeq" id="XP_002681911.1">
    <property type="nucleotide sequence ID" value="XM_002681865.1"/>
</dbReference>
<organism evidence="4">
    <name type="scientific">Naegleria gruberi</name>
    <name type="common">Amoeba</name>
    <dbReference type="NCBI Taxonomy" id="5762"/>
    <lineage>
        <taxon>Eukaryota</taxon>
        <taxon>Discoba</taxon>
        <taxon>Heterolobosea</taxon>
        <taxon>Tetramitia</taxon>
        <taxon>Eutetramitia</taxon>
        <taxon>Vahlkampfiidae</taxon>
        <taxon>Naegleria</taxon>
    </lineage>
</organism>
<feature type="region of interest" description="Disordered" evidence="1">
    <location>
        <begin position="1"/>
        <end position="22"/>
    </location>
</feature>
<sequence>MTLGAEETIDERLDESPPQEEFNSVQMQEIQIQENACKKVVTLMEEHDGHVVVFKRDSSEEEDNDSSTDVDSNIAIDEFEIELPDIRDVTSLTSATPISAKSPVGNPDLPLVSSQSQQPNKKKFKIKCNAFRLITLASLLFNIVAFLALIGLTINTYLSSNNTSVEILIARGDTNYYNTVLWDTAKLAVLTNDSSTTSRYTTNAKNFRNSLKNILNGLPSGFQWKILDGTNATSKAPMFPYYDRLFNLTTAKKWTEARQLYFSTDYQSTLTQWNIDYQQFHESITKVGQGLDDYVFASSIANLVIIGISLAIVVPVIVFVFVLMVRKDGMAKSSLQSLNSEMILETMRNEQMREDFKNHCMASNMYEYYSILEKMVIYSEICGQIAELTKHGKASEQVQLLEKTKIEIAFEIIADVQESNSSVLDENTRNYISSTVDEVNNSLNEREDLEQNNLSPTLFHDLEKEIQDQLLYVHYVFKHQNTKVINTV</sequence>
<proteinExistence type="predicted"/>
<feature type="transmembrane region" description="Helical" evidence="2">
    <location>
        <begin position="300"/>
        <end position="325"/>
    </location>
</feature>
<keyword evidence="2" id="KW-0472">Membrane</keyword>
<evidence type="ECO:0000256" key="2">
    <source>
        <dbReference type="SAM" id="Phobius"/>
    </source>
</evidence>
<evidence type="ECO:0000313" key="4">
    <source>
        <dbReference type="Proteomes" id="UP000006671"/>
    </source>
</evidence>
<dbReference type="GeneID" id="8849982"/>
<keyword evidence="2" id="KW-1133">Transmembrane helix</keyword>
<dbReference type="KEGG" id="ngr:NAEGRDRAFT_78142"/>
<keyword evidence="2" id="KW-0812">Transmembrane</keyword>
<evidence type="ECO:0008006" key="5">
    <source>
        <dbReference type="Google" id="ProtNLM"/>
    </source>
</evidence>
<dbReference type="InParanoid" id="D2V1I0"/>
<reference evidence="3 4" key="1">
    <citation type="journal article" date="2010" name="Cell">
        <title>The genome of Naegleria gruberi illuminates early eukaryotic versatility.</title>
        <authorList>
            <person name="Fritz-Laylin L.K."/>
            <person name="Prochnik S.E."/>
            <person name="Ginger M.L."/>
            <person name="Dacks J.B."/>
            <person name="Carpenter M.L."/>
            <person name="Field M.C."/>
            <person name="Kuo A."/>
            <person name="Paredez A."/>
            <person name="Chapman J."/>
            <person name="Pham J."/>
            <person name="Shu S."/>
            <person name="Neupane R."/>
            <person name="Cipriano M."/>
            <person name="Mancuso J."/>
            <person name="Tu H."/>
            <person name="Salamov A."/>
            <person name="Lindquist E."/>
            <person name="Shapiro H."/>
            <person name="Lucas S."/>
            <person name="Grigoriev I.V."/>
            <person name="Cande W.Z."/>
            <person name="Fulton C."/>
            <person name="Rokhsar D.S."/>
            <person name="Dawson S.C."/>
        </authorList>
    </citation>
    <scope>NUCLEOTIDE SEQUENCE [LARGE SCALE GENOMIC DNA]</scope>
    <source>
        <strain evidence="3 4">NEG-M</strain>
    </source>
</reference>
<evidence type="ECO:0000256" key="1">
    <source>
        <dbReference type="SAM" id="MobiDB-lite"/>
    </source>
</evidence>
<accession>D2V1I0</accession>
<gene>
    <name evidence="3" type="ORF">NAEGRDRAFT_78142</name>
</gene>
<feature type="transmembrane region" description="Helical" evidence="2">
    <location>
        <begin position="130"/>
        <end position="154"/>
    </location>
</feature>
<feature type="region of interest" description="Disordered" evidence="1">
    <location>
        <begin position="97"/>
        <end position="116"/>
    </location>
</feature>